<evidence type="ECO:0000313" key="1">
    <source>
        <dbReference type="EMBL" id="VAW03603.1"/>
    </source>
</evidence>
<name>A0A3B0SHF7_9ZZZZ</name>
<proteinExistence type="predicted"/>
<gene>
    <name evidence="1" type="ORF">MNBD_ALPHA07-1305</name>
</gene>
<protein>
    <recommendedName>
        <fullName evidence="2">CARDB domain-containing protein</fullName>
    </recommendedName>
</protein>
<accession>A0A3B0SHF7</accession>
<dbReference type="EMBL" id="UOEG01000263">
    <property type="protein sequence ID" value="VAW03603.1"/>
    <property type="molecule type" value="Genomic_DNA"/>
</dbReference>
<dbReference type="AlphaFoldDB" id="A0A3B0SHF7"/>
<evidence type="ECO:0008006" key="2">
    <source>
        <dbReference type="Google" id="ProtNLM"/>
    </source>
</evidence>
<reference evidence="1" key="1">
    <citation type="submission" date="2018-06" db="EMBL/GenBank/DDBJ databases">
        <authorList>
            <person name="Zhirakovskaya E."/>
        </authorList>
    </citation>
    <scope>NUCLEOTIDE SEQUENCE</scope>
</reference>
<sequence length="211" mass="22606">MTRYIPNMIHSALAASVIVGGLTVTAGAKEHPLPGQRETIQLQQGMQVIQPRPQTKGKLRLKRKRSNSGVGVFGSNQGSNTGSDFDYAIRSVGQSDCTYQGQEPSTVRFKVKNFGSEKPTQSVGVFVQFYNSNMSPGTAVTSSVAPINPGQERLVVLQVPAGVSENFSEGIHWKFQMVVNINNGAGGGIQVLEEDNLGNNVVQGSCWLAVL</sequence>
<organism evidence="1">
    <name type="scientific">hydrothermal vent metagenome</name>
    <dbReference type="NCBI Taxonomy" id="652676"/>
    <lineage>
        <taxon>unclassified sequences</taxon>
        <taxon>metagenomes</taxon>
        <taxon>ecological metagenomes</taxon>
    </lineage>
</organism>